<dbReference type="CDD" id="cd03416">
    <property type="entry name" value="CbiX_SirB_N"/>
    <property type="match status" value="1"/>
</dbReference>
<dbReference type="GO" id="GO:0046872">
    <property type="term" value="F:metal ion binding"/>
    <property type="evidence" value="ECO:0007669"/>
    <property type="project" value="UniProtKB-KW"/>
</dbReference>
<name>A0A2R4XLV5_9BURK</name>
<evidence type="ECO:0000256" key="2">
    <source>
        <dbReference type="ARBA" id="ARBA00023239"/>
    </source>
</evidence>
<evidence type="ECO:0000313" key="3">
    <source>
        <dbReference type="EMBL" id="AWB34782.1"/>
    </source>
</evidence>
<sequence>MNVAQATPLKTQPAVTTGILLFAHGSRDPVWRTPFERVLVRVSQTHTGPVALGFLEHMQPDFKQVSADLIGQGATHIRVVPLFLAAGGHVRQCIPDLIGHARIAYPSVQFESTPPLGESERVIDVLTDIALGQHEPVT</sequence>
<dbReference type="Proteomes" id="UP000244571">
    <property type="component" value="Chromosome"/>
</dbReference>
<keyword evidence="4" id="KW-1185">Reference proteome</keyword>
<dbReference type="Pfam" id="PF01903">
    <property type="entry name" value="CbiX"/>
    <property type="match status" value="1"/>
</dbReference>
<dbReference type="SUPFAM" id="SSF53800">
    <property type="entry name" value="Chelatase"/>
    <property type="match status" value="1"/>
</dbReference>
<dbReference type="Gene3D" id="3.40.50.1400">
    <property type="match status" value="1"/>
</dbReference>
<organism evidence="3 4">
    <name type="scientific">Orrella marina</name>
    <dbReference type="NCBI Taxonomy" id="2163011"/>
    <lineage>
        <taxon>Bacteria</taxon>
        <taxon>Pseudomonadati</taxon>
        <taxon>Pseudomonadota</taxon>
        <taxon>Betaproteobacteria</taxon>
        <taxon>Burkholderiales</taxon>
        <taxon>Alcaligenaceae</taxon>
        <taxon>Orrella</taxon>
    </lineage>
</organism>
<dbReference type="AlphaFoldDB" id="A0A2R4XLV5"/>
<reference evidence="3 4" key="1">
    <citation type="submission" date="2018-04" db="EMBL/GenBank/DDBJ databases">
        <title>Bordetella sp. HZ20 isolated from seawater.</title>
        <authorList>
            <person name="Sun C."/>
        </authorList>
    </citation>
    <scope>NUCLEOTIDE SEQUENCE [LARGE SCALE GENOMIC DNA]</scope>
    <source>
        <strain evidence="3 4">HZ20</strain>
    </source>
</reference>
<dbReference type="RefSeq" id="WP_108622192.1">
    <property type="nucleotide sequence ID" value="NZ_CP028901.1"/>
</dbReference>
<accession>A0A2R4XLV5</accession>
<dbReference type="GO" id="GO:0016829">
    <property type="term" value="F:lyase activity"/>
    <property type="evidence" value="ECO:0007669"/>
    <property type="project" value="UniProtKB-KW"/>
</dbReference>
<keyword evidence="2" id="KW-0456">Lyase</keyword>
<dbReference type="KEGG" id="boz:DBV39_14795"/>
<evidence type="ECO:0000313" key="4">
    <source>
        <dbReference type="Proteomes" id="UP000244571"/>
    </source>
</evidence>
<proteinExistence type="predicted"/>
<dbReference type="PANTHER" id="PTHR33542:SF3">
    <property type="entry name" value="SIROHYDROCHLORIN FERROCHELATASE, CHLOROPLASTIC"/>
    <property type="match status" value="1"/>
</dbReference>
<evidence type="ECO:0000256" key="1">
    <source>
        <dbReference type="ARBA" id="ARBA00022723"/>
    </source>
</evidence>
<dbReference type="EMBL" id="CP028901">
    <property type="protein sequence ID" value="AWB34782.1"/>
    <property type="molecule type" value="Genomic_DNA"/>
</dbReference>
<keyword evidence="1" id="KW-0479">Metal-binding</keyword>
<dbReference type="OrthoDB" id="9797895at2"/>
<dbReference type="InterPro" id="IPR050963">
    <property type="entry name" value="Sirohydro_Cobaltochel/CbiX"/>
</dbReference>
<gene>
    <name evidence="3" type="ORF">DBV39_14795</name>
</gene>
<dbReference type="InterPro" id="IPR002762">
    <property type="entry name" value="CbiX-like"/>
</dbReference>
<dbReference type="PANTHER" id="PTHR33542">
    <property type="entry name" value="SIROHYDROCHLORIN FERROCHELATASE, CHLOROPLASTIC"/>
    <property type="match status" value="1"/>
</dbReference>
<protein>
    <submittedName>
        <fullName evidence="3">Cobalamin biosynthesis protein CbiX</fullName>
    </submittedName>
</protein>